<name>A0A183EYF0_9BILA</name>
<reference evidence="1" key="1">
    <citation type="submission" date="2016-06" db="UniProtKB">
        <authorList>
            <consortium name="WormBaseParasite"/>
        </authorList>
    </citation>
    <scope>IDENTIFICATION</scope>
</reference>
<dbReference type="WBParaSite" id="GPUH_0002602101-mRNA-1">
    <property type="protein sequence ID" value="GPUH_0002602101-mRNA-1"/>
    <property type="gene ID" value="GPUH_0002602101"/>
</dbReference>
<accession>A0A183EYF0</accession>
<proteinExistence type="predicted"/>
<sequence length="96" mass="11258">LNSTVLVIMGDHGNRIHDIQRPMLAELRSGPRYSLVFKTAKFIVRHNLRLTSNYNVHQTLKDIAWAEFRHNRPYRDRKGCSYLQYAKAKVSVKISF</sequence>
<evidence type="ECO:0000313" key="1">
    <source>
        <dbReference type="WBParaSite" id="GPUH_0002602101-mRNA-1"/>
    </source>
</evidence>
<protein>
    <submittedName>
        <fullName evidence="1">Sulfatase domain-containing protein</fullName>
    </submittedName>
</protein>
<organism evidence="1">
    <name type="scientific">Gongylonema pulchrum</name>
    <dbReference type="NCBI Taxonomy" id="637853"/>
    <lineage>
        <taxon>Eukaryota</taxon>
        <taxon>Metazoa</taxon>
        <taxon>Ecdysozoa</taxon>
        <taxon>Nematoda</taxon>
        <taxon>Chromadorea</taxon>
        <taxon>Rhabditida</taxon>
        <taxon>Spirurina</taxon>
        <taxon>Spiruromorpha</taxon>
        <taxon>Spiruroidea</taxon>
        <taxon>Gongylonematidae</taxon>
        <taxon>Gongylonema</taxon>
    </lineage>
</organism>
<dbReference type="AlphaFoldDB" id="A0A183EYF0"/>